<dbReference type="BioCyc" id="LINT1001599:G11K9-51-MONOMER"/>
<proteinExistence type="predicted"/>
<organism evidence="1 2">
    <name type="scientific">Leptospira interrogans serovar Grippotyphosa str. LT2186</name>
    <dbReference type="NCBI Taxonomy" id="1001599"/>
    <lineage>
        <taxon>Bacteria</taxon>
        <taxon>Pseudomonadati</taxon>
        <taxon>Spirochaetota</taxon>
        <taxon>Spirochaetia</taxon>
        <taxon>Leptospirales</taxon>
        <taxon>Leptospiraceae</taxon>
        <taxon>Leptospira</taxon>
    </lineage>
</organism>
<protein>
    <submittedName>
        <fullName evidence="1">Uncharacterized protein</fullName>
    </submittedName>
</protein>
<dbReference type="AlphaFoldDB" id="M3GRX1"/>
<dbReference type="EMBL" id="AFME02000318">
    <property type="protein sequence ID" value="EMG09408.1"/>
    <property type="molecule type" value="Genomic_DNA"/>
</dbReference>
<evidence type="ECO:0000313" key="2">
    <source>
        <dbReference type="Proteomes" id="UP000011776"/>
    </source>
</evidence>
<dbReference type="Proteomes" id="UP000011776">
    <property type="component" value="Unassembled WGS sequence"/>
</dbReference>
<name>M3GRX1_LEPIR</name>
<reference evidence="1 2" key="1">
    <citation type="submission" date="2013-02" db="EMBL/GenBank/DDBJ databases">
        <authorList>
            <person name="Harkins D.M."/>
            <person name="Durkin A.S."/>
            <person name="Brinkac L.M."/>
            <person name="Haft D.H."/>
            <person name="Selengut J.D."/>
            <person name="Sanka R."/>
            <person name="DePew J."/>
            <person name="Purushe J."/>
            <person name="Tulsiani S.M."/>
            <person name="Graham G.C."/>
            <person name="Burns M.-A."/>
            <person name="Dohnt M.F."/>
            <person name="Smythe L.D."/>
            <person name="McKay D.B."/>
            <person name="Craig S.B."/>
            <person name="Vinetz J.M."/>
            <person name="Sutton G.G."/>
            <person name="Nierman W.C."/>
            <person name="Fouts D.E."/>
        </authorList>
    </citation>
    <scope>NUCLEOTIDE SEQUENCE [LARGE SCALE GENOMIC DNA]</scope>
    <source>
        <strain evidence="1 2">LT2186</strain>
    </source>
</reference>
<comment type="caution">
    <text evidence="1">The sequence shown here is derived from an EMBL/GenBank/DDBJ whole genome shotgun (WGS) entry which is preliminary data.</text>
</comment>
<sequence>MNDLSQRERKFFIDRYLRSLNLYPTTRNFFRDLTNLLQKENSFSLENKETWFWKSTSSDLYLIPKNSPCLREFRFEPKEMVLKWNGNQKKSLQI</sequence>
<evidence type="ECO:0000313" key="1">
    <source>
        <dbReference type="EMBL" id="EMG09408.1"/>
    </source>
</evidence>
<gene>
    <name evidence="1" type="ORF">LEP1GSC151_4467</name>
</gene>
<accession>M3GRX1</accession>